<evidence type="ECO:0000256" key="6">
    <source>
        <dbReference type="PIRNR" id="PIRNR000723"/>
    </source>
</evidence>
<dbReference type="PANTHER" id="PTHR30409:SF1">
    <property type="entry name" value="CARBAMATE KINASE-RELATED"/>
    <property type="match status" value="1"/>
</dbReference>
<evidence type="ECO:0000256" key="1">
    <source>
        <dbReference type="ARBA" id="ARBA00004850"/>
    </source>
</evidence>
<dbReference type="NCBIfam" id="NF009008">
    <property type="entry name" value="PRK12354.1"/>
    <property type="match status" value="1"/>
</dbReference>
<dbReference type="Pfam" id="PF00696">
    <property type="entry name" value="AA_kinase"/>
    <property type="match status" value="1"/>
</dbReference>
<dbReference type="Gene3D" id="3.40.1160.10">
    <property type="entry name" value="Acetylglutamate kinase-like"/>
    <property type="match status" value="1"/>
</dbReference>
<dbReference type="FunFam" id="3.40.1160.10:FF:000007">
    <property type="entry name" value="Carbamate kinase"/>
    <property type="match status" value="1"/>
</dbReference>
<feature type="domain" description="Aspartate/glutamate/uridylate kinase" evidence="7">
    <location>
        <begin position="1"/>
        <end position="276"/>
    </location>
</feature>
<dbReference type="GO" id="GO:0008804">
    <property type="term" value="F:carbamate kinase activity"/>
    <property type="evidence" value="ECO:0007669"/>
    <property type="project" value="UniProtKB-UniRule"/>
</dbReference>
<protein>
    <recommendedName>
        <fullName evidence="5 6">Carbamate kinase</fullName>
    </recommendedName>
</protein>
<dbReference type="SUPFAM" id="SSF53633">
    <property type="entry name" value="Carbamate kinase-like"/>
    <property type="match status" value="1"/>
</dbReference>
<evidence type="ECO:0000256" key="5">
    <source>
        <dbReference type="NCBIfam" id="TIGR00746"/>
    </source>
</evidence>
<dbReference type="GO" id="GO:0019546">
    <property type="term" value="P:L-arginine deiminase pathway"/>
    <property type="evidence" value="ECO:0007669"/>
    <property type="project" value="TreeGrafter"/>
</dbReference>
<comment type="similarity">
    <text evidence="2 6">Belongs to the carbamate kinase family.</text>
</comment>
<dbReference type="InterPro" id="IPR036393">
    <property type="entry name" value="AceGlu_kinase-like_sf"/>
</dbReference>
<dbReference type="CDD" id="cd04235">
    <property type="entry name" value="AAK_CK"/>
    <property type="match status" value="1"/>
</dbReference>
<evidence type="ECO:0000256" key="4">
    <source>
        <dbReference type="ARBA" id="ARBA00022777"/>
    </source>
</evidence>
<dbReference type="PANTHER" id="PTHR30409">
    <property type="entry name" value="CARBAMATE KINASE"/>
    <property type="match status" value="1"/>
</dbReference>
<dbReference type="InterPro" id="IPR001048">
    <property type="entry name" value="Asp/Glu/Uridylate_kinase"/>
</dbReference>
<dbReference type="NCBIfam" id="TIGR00746">
    <property type="entry name" value="arcC"/>
    <property type="match status" value="1"/>
</dbReference>
<dbReference type="EMBL" id="CP043043">
    <property type="protein sequence ID" value="QEH96856.1"/>
    <property type="molecule type" value="Genomic_DNA"/>
</dbReference>
<evidence type="ECO:0000256" key="3">
    <source>
        <dbReference type="ARBA" id="ARBA00022679"/>
    </source>
</evidence>
<dbReference type="KEGG" id="gti:FXF46_11560"/>
<evidence type="ECO:0000313" key="8">
    <source>
        <dbReference type="EMBL" id="QEH96856.1"/>
    </source>
</evidence>
<evidence type="ECO:0000259" key="7">
    <source>
        <dbReference type="Pfam" id="PF00696"/>
    </source>
</evidence>
<evidence type="ECO:0000313" key="9">
    <source>
        <dbReference type="Proteomes" id="UP000323560"/>
    </source>
</evidence>
<dbReference type="PRINTS" id="PR01469">
    <property type="entry name" value="CARBMTKINASE"/>
</dbReference>
<organism evidence="8 9">
    <name type="scientific">Gluconobacter thailandicus</name>
    <dbReference type="NCBI Taxonomy" id="257438"/>
    <lineage>
        <taxon>Bacteria</taxon>
        <taxon>Pseudomonadati</taxon>
        <taxon>Pseudomonadota</taxon>
        <taxon>Alphaproteobacteria</taxon>
        <taxon>Acetobacterales</taxon>
        <taxon>Acetobacteraceae</taxon>
        <taxon>Gluconobacter</taxon>
    </lineage>
</organism>
<comment type="pathway">
    <text evidence="1">Amino-acid degradation; L-arginine degradation via ADI pathway.</text>
</comment>
<name>A0AAP9JIH4_GLUTH</name>
<dbReference type="GO" id="GO:0005829">
    <property type="term" value="C:cytosol"/>
    <property type="evidence" value="ECO:0007669"/>
    <property type="project" value="TreeGrafter"/>
</dbReference>
<dbReference type="Proteomes" id="UP000323560">
    <property type="component" value="Chromosome"/>
</dbReference>
<dbReference type="InterPro" id="IPR003964">
    <property type="entry name" value="Carb_kinase"/>
</dbReference>
<keyword evidence="3 6" id="KW-0808">Transferase</keyword>
<keyword evidence="4 6" id="KW-0418">Kinase</keyword>
<dbReference type="AlphaFoldDB" id="A0AAP9JIH4"/>
<evidence type="ECO:0000256" key="2">
    <source>
        <dbReference type="ARBA" id="ARBA00011066"/>
    </source>
</evidence>
<proteinExistence type="inferred from homology"/>
<gene>
    <name evidence="8" type="primary">arcC</name>
    <name evidence="8" type="ORF">FXF46_11560</name>
</gene>
<dbReference type="PIRSF" id="PIRSF000723">
    <property type="entry name" value="Carbamate_kin"/>
    <property type="match status" value="1"/>
</dbReference>
<accession>A0AAP9JIH4</accession>
<sequence length="315" mass="33821">MKLVIALGGNALMKRGEPLSISAQWKNVRTAAQSLAPLAREHQIILTHGNGPQVGLLAMQAEAFEGVERYPFDVMGAATEGMIGYMLEQELGNLLGYDVPVATILTRVEVSAQDPEFSDPSKFIGPTFNQAEIAALHETHGWIFRQDGRMWRRVIASPQPRRILWHRPIRWLLEKGAVVICAGGGGIPVVDTGDNIMEGVEAVIDKDRASSLLATHVPADLFIMATDVSGVYEAYDTPAQCLLRKATPQQLGSQAFSKGSMGPKIEAAINFVRKTGKCAAIGSLSEISQIVAGEAGTWIVPDEMASMDAGADLSA</sequence>
<reference evidence="8 9" key="1">
    <citation type="submission" date="2019-08" db="EMBL/GenBank/DDBJ databases">
        <title>Gluconobacter frateurii HD924 genome.</title>
        <authorList>
            <person name="Liu Y."/>
            <person name="Zhang P."/>
        </authorList>
    </citation>
    <scope>NUCLEOTIDE SEQUENCE [LARGE SCALE GENOMIC DNA]</scope>
    <source>
        <strain evidence="8 9">HD924</strain>
    </source>
</reference>